<reference evidence="11" key="1">
    <citation type="journal article" date="2021" name="PeerJ">
        <title>Extensive microbial diversity within the chicken gut microbiome revealed by metagenomics and culture.</title>
        <authorList>
            <person name="Gilroy R."/>
            <person name="Ravi A."/>
            <person name="Getino M."/>
            <person name="Pursley I."/>
            <person name="Horton D.L."/>
            <person name="Alikhan N.F."/>
            <person name="Baker D."/>
            <person name="Gharbi K."/>
            <person name="Hall N."/>
            <person name="Watson M."/>
            <person name="Adriaenssens E.M."/>
            <person name="Foster-Nyarko E."/>
            <person name="Jarju S."/>
            <person name="Secka A."/>
            <person name="Antonio M."/>
            <person name="Oren A."/>
            <person name="Chaudhuri R.R."/>
            <person name="La Ragione R."/>
            <person name="Hildebrand F."/>
            <person name="Pallen M.J."/>
        </authorList>
    </citation>
    <scope>NUCLEOTIDE SEQUENCE</scope>
    <source>
        <strain evidence="11">CHK169-2315</strain>
    </source>
</reference>
<comment type="catalytic activity">
    <reaction evidence="8">
        <text>fluoride(in) = fluoride(out)</text>
        <dbReference type="Rhea" id="RHEA:76159"/>
        <dbReference type="ChEBI" id="CHEBI:17051"/>
    </reaction>
    <physiologicalReaction direction="left-to-right" evidence="8">
        <dbReference type="Rhea" id="RHEA:76160"/>
    </physiologicalReaction>
</comment>
<dbReference type="GO" id="GO:0062054">
    <property type="term" value="F:fluoride channel activity"/>
    <property type="evidence" value="ECO:0007669"/>
    <property type="project" value="UniProtKB-UniRule"/>
</dbReference>
<proteinExistence type="inferred from homology"/>
<feature type="transmembrane region" description="Helical" evidence="10">
    <location>
        <begin position="87"/>
        <end position="109"/>
    </location>
</feature>
<dbReference type="AlphaFoldDB" id="A0A9D1PMJ3"/>
<keyword evidence="10" id="KW-0406">Ion transport</keyword>
<keyword evidence="2 10" id="KW-1003">Cell membrane</keyword>
<evidence type="ECO:0000256" key="5">
    <source>
        <dbReference type="ARBA" id="ARBA00023136"/>
    </source>
</evidence>
<dbReference type="PANTHER" id="PTHR28259:SF1">
    <property type="entry name" value="FLUORIDE EXPORT PROTEIN 1-RELATED"/>
    <property type="match status" value="1"/>
</dbReference>
<dbReference type="InterPro" id="IPR003691">
    <property type="entry name" value="FluC"/>
</dbReference>
<dbReference type="GO" id="GO:0046872">
    <property type="term" value="F:metal ion binding"/>
    <property type="evidence" value="ECO:0007669"/>
    <property type="project" value="UniProtKB-KW"/>
</dbReference>
<name>A0A9D1PMJ3_9BACI</name>
<comment type="subcellular location">
    <subcellularLocation>
        <location evidence="1 10">Cell membrane</location>
        <topology evidence="1 10">Multi-pass membrane protein</topology>
    </subcellularLocation>
</comment>
<feature type="binding site" evidence="10">
    <location>
        <position position="66"/>
    </location>
    <ligand>
        <name>Na(+)</name>
        <dbReference type="ChEBI" id="CHEBI:29101"/>
        <note>structural</note>
    </ligand>
</feature>
<accession>A0A9D1PMJ3</accession>
<evidence type="ECO:0000313" key="11">
    <source>
        <dbReference type="EMBL" id="HIV74797.1"/>
    </source>
</evidence>
<keyword evidence="4 10" id="KW-1133">Transmembrane helix</keyword>
<evidence type="ECO:0000256" key="3">
    <source>
        <dbReference type="ARBA" id="ARBA00022692"/>
    </source>
</evidence>
<reference evidence="11" key="2">
    <citation type="submission" date="2021-04" db="EMBL/GenBank/DDBJ databases">
        <authorList>
            <person name="Gilroy R."/>
        </authorList>
    </citation>
    <scope>NUCLEOTIDE SEQUENCE</scope>
    <source>
        <strain evidence="11">CHK169-2315</strain>
    </source>
</reference>
<protein>
    <recommendedName>
        <fullName evidence="10">Fluoride-specific ion channel FluC</fullName>
    </recommendedName>
</protein>
<evidence type="ECO:0000256" key="4">
    <source>
        <dbReference type="ARBA" id="ARBA00022989"/>
    </source>
</evidence>
<comment type="activity regulation">
    <text evidence="10">Na(+) is not transported, but it plays an essential structural role and its presence is essential for fluoride channel function.</text>
</comment>
<evidence type="ECO:0000313" key="12">
    <source>
        <dbReference type="Proteomes" id="UP000823937"/>
    </source>
</evidence>
<feature type="transmembrane region" description="Helical" evidence="10">
    <location>
        <begin position="55"/>
        <end position="75"/>
    </location>
</feature>
<feature type="binding site" evidence="10">
    <location>
        <position position="69"/>
    </location>
    <ligand>
        <name>Na(+)</name>
        <dbReference type="ChEBI" id="CHEBI:29101"/>
        <note>structural</note>
    </ligand>
</feature>
<gene>
    <name evidence="10" type="primary">fluC</name>
    <name evidence="10" type="synonym">crcB</name>
    <name evidence="11" type="ORF">H9895_06955</name>
</gene>
<dbReference type="GO" id="GO:0005886">
    <property type="term" value="C:plasma membrane"/>
    <property type="evidence" value="ECO:0007669"/>
    <property type="project" value="UniProtKB-SubCell"/>
</dbReference>
<keyword evidence="10" id="KW-0915">Sodium</keyword>
<evidence type="ECO:0000256" key="1">
    <source>
        <dbReference type="ARBA" id="ARBA00004651"/>
    </source>
</evidence>
<dbReference type="PANTHER" id="PTHR28259">
    <property type="entry name" value="FLUORIDE EXPORT PROTEIN 1-RELATED"/>
    <property type="match status" value="1"/>
</dbReference>
<comment type="function">
    <text evidence="9 10">Fluoride-specific ion channel. Important for reducing fluoride concentration in the cell, thus reducing its toxicity.</text>
</comment>
<keyword evidence="3 10" id="KW-0812">Transmembrane</keyword>
<feature type="transmembrane region" description="Helical" evidence="10">
    <location>
        <begin position="6"/>
        <end position="24"/>
    </location>
</feature>
<evidence type="ECO:0000256" key="10">
    <source>
        <dbReference type="HAMAP-Rule" id="MF_00454"/>
    </source>
</evidence>
<evidence type="ECO:0000256" key="2">
    <source>
        <dbReference type="ARBA" id="ARBA00022475"/>
    </source>
</evidence>
<evidence type="ECO:0000256" key="7">
    <source>
        <dbReference type="ARBA" id="ARBA00035120"/>
    </source>
</evidence>
<keyword evidence="10" id="KW-0479">Metal-binding</keyword>
<dbReference type="HAMAP" id="MF_00454">
    <property type="entry name" value="FluC"/>
    <property type="match status" value="1"/>
</dbReference>
<comment type="similarity">
    <text evidence="7 10">Belongs to the fluoride channel Fluc/FEX (TC 1.A.43) family.</text>
</comment>
<keyword evidence="10" id="KW-0813">Transport</keyword>
<evidence type="ECO:0000256" key="8">
    <source>
        <dbReference type="ARBA" id="ARBA00035585"/>
    </source>
</evidence>
<evidence type="ECO:0000256" key="9">
    <source>
        <dbReference type="ARBA" id="ARBA00049940"/>
    </source>
</evidence>
<organism evidence="11 12">
    <name type="scientific">Candidatus Pseudogracilibacillus intestinigallinarum</name>
    <dbReference type="NCBI Taxonomy" id="2838742"/>
    <lineage>
        <taxon>Bacteria</taxon>
        <taxon>Bacillati</taxon>
        <taxon>Bacillota</taxon>
        <taxon>Bacilli</taxon>
        <taxon>Bacillales</taxon>
        <taxon>Bacillaceae</taxon>
        <taxon>Pseudogracilibacillus</taxon>
    </lineage>
</organism>
<sequence>MLLPMLYVSIGGFFGSIARFFLANISNSSPVGTWIANITGAVLLGFLLQMELTNALFYILTIGFCGAYTTFSTFGKETMEFILNDQYGLAFIYVLSSFIVSLGIVYFIYIA</sequence>
<feature type="transmembrane region" description="Helical" evidence="10">
    <location>
        <begin position="31"/>
        <end position="49"/>
    </location>
</feature>
<dbReference type="Pfam" id="PF02537">
    <property type="entry name" value="CRCB"/>
    <property type="match status" value="1"/>
</dbReference>
<evidence type="ECO:0000256" key="6">
    <source>
        <dbReference type="ARBA" id="ARBA00023303"/>
    </source>
</evidence>
<comment type="caution">
    <text evidence="11">The sequence shown here is derived from an EMBL/GenBank/DDBJ whole genome shotgun (WGS) entry which is preliminary data.</text>
</comment>
<dbReference type="Proteomes" id="UP000823937">
    <property type="component" value="Unassembled WGS sequence"/>
</dbReference>
<keyword evidence="5 10" id="KW-0472">Membrane</keyword>
<dbReference type="EMBL" id="DXHX01000109">
    <property type="protein sequence ID" value="HIV74797.1"/>
    <property type="molecule type" value="Genomic_DNA"/>
</dbReference>
<keyword evidence="6 10" id="KW-0407">Ion channel</keyword>
<dbReference type="GO" id="GO:0140114">
    <property type="term" value="P:cellular detoxification of fluoride"/>
    <property type="evidence" value="ECO:0007669"/>
    <property type="project" value="UniProtKB-UniRule"/>
</dbReference>